<gene>
    <name evidence="1" type="ORF">ACAOBT_LOCUS12950</name>
</gene>
<comment type="caution">
    <text evidence="1">The sequence shown here is derived from an EMBL/GenBank/DDBJ whole genome shotgun (WGS) entry which is preliminary data.</text>
</comment>
<evidence type="ECO:0000313" key="2">
    <source>
        <dbReference type="Proteomes" id="UP001152888"/>
    </source>
</evidence>
<dbReference type="Proteomes" id="UP001152888">
    <property type="component" value="Unassembled WGS sequence"/>
</dbReference>
<dbReference type="EMBL" id="CAKOFQ010006867">
    <property type="protein sequence ID" value="CAH1977906.1"/>
    <property type="molecule type" value="Genomic_DNA"/>
</dbReference>
<dbReference type="AlphaFoldDB" id="A0A9P0KKH3"/>
<evidence type="ECO:0000313" key="1">
    <source>
        <dbReference type="EMBL" id="CAH1977906.1"/>
    </source>
</evidence>
<reference evidence="1" key="1">
    <citation type="submission" date="2022-03" db="EMBL/GenBank/DDBJ databases">
        <authorList>
            <person name="Sayadi A."/>
        </authorList>
    </citation>
    <scope>NUCLEOTIDE SEQUENCE</scope>
</reference>
<dbReference type="OrthoDB" id="809632at2759"/>
<proteinExistence type="predicted"/>
<sequence length="83" mass="9341">MDAAVEQAYVQDGDRDVRNNMRLLMGSVGMALIGSDVCSKTWLCNAACSMFPNVIELEKLNVLSIKFHRKCTRLNQKTTNYVL</sequence>
<keyword evidence="2" id="KW-1185">Reference proteome</keyword>
<organism evidence="1 2">
    <name type="scientific">Acanthoscelides obtectus</name>
    <name type="common">Bean weevil</name>
    <name type="synonym">Bruchus obtectus</name>
    <dbReference type="NCBI Taxonomy" id="200917"/>
    <lineage>
        <taxon>Eukaryota</taxon>
        <taxon>Metazoa</taxon>
        <taxon>Ecdysozoa</taxon>
        <taxon>Arthropoda</taxon>
        <taxon>Hexapoda</taxon>
        <taxon>Insecta</taxon>
        <taxon>Pterygota</taxon>
        <taxon>Neoptera</taxon>
        <taxon>Endopterygota</taxon>
        <taxon>Coleoptera</taxon>
        <taxon>Polyphaga</taxon>
        <taxon>Cucujiformia</taxon>
        <taxon>Chrysomeloidea</taxon>
        <taxon>Chrysomelidae</taxon>
        <taxon>Bruchinae</taxon>
        <taxon>Bruchini</taxon>
        <taxon>Acanthoscelides</taxon>
    </lineage>
</organism>
<name>A0A9P0KKH3_ACAOB</name>
<protein>
    <submittedName>
        <fullName evidence="1">Uncharacterized protein</fullName>
    </submittedName>
</protein>
<accession>A0A9P0KKH3</accession>